<dbReference type="PANTHER" id="PTHR31992:SF97">
    <property type="entry name" value="DOF ZINC FINGER PROTEIN"/>
    <property type="match status" value="1"/>
</dbReference>
<keyword evidence="5 8" id="KW-0238">DNA-binding</keyword>
<protein>
    <recommendedName>
        <fullName evidence="9">Dof zinc finger protein</fullName>
    </recommendedName>
</protein>
<evidence type="ECO:0000256" key="3">
    <source>
        <dbReference type="ARBA" id="ARBA00022833"/>
    </source>
</evidence>
<feature type="region of interest" description="Disordered" evidence="10">
    <location>
        <begin position="89"/>
        <end position="144"/>
    </location>
</feature>
<dbReference type="GO" id="GO:0008270">
    <property type="term" value="F:zinc ion binding"/>
    <property type="evidence" value="ECO:0007669"/>
    <property type="project" value="UniProtKB-KW"/>
</dbReference>
<evidence type="ECO:0000256" key="9">
    <source>
        <dbReference type="RuleBase" id="RU369094"/>
    </source>
</evidence>
<dbReference type="GO" id="GO:0005634">
    <property type="term" value="C:nucleus"/>
    <property type="evidence" value="ECO:0007669"/>
    <property type="project" value="UniProtKB-SubCell"/>
</dbReference>
<proteinExistence type="predicted"/>
<organism evidence="12 13">
    <name type="scientific">Cocos nucifera</name>
    <name type="common">Coconut palm</name>
    <dbReference type="NCBI Taxonomy" id="13894"/>
    <lineage>
        <taxon>Eukaryota</taxon>
        <taxon>Viridiplantae</taxon>
        <taxon>Streptophyta</taxon>
        <taxon>Embryophyta</taxon>
        <taxon>Tracheophyta</taxon>
        <taxon>Spermatophyta</taxon>
        <taxon>Magnoliopsida</taxon>
        <taxon>Liliopsida</taxon>
        <taxon>Arecaceae</taxon>
        <taxon>Arecoideae</taxon>
        <taxon>Cocoseae</taxon>
        <taxon>Attaleinae</taxon>
        <taxon>Cocos</taxon>
    </lineage>
</organism>
<keyword evidence="13" id="KW-1185">Reference proteome</keyword>
<dbReference type="EMBL" id="CM017878">
    <property type="protein sequence ID" value="KAG1355155.1"/>
    <property type="molecule type" value="Genomic_DNA"/>
</dbReference>
<evidence type="ECO:0000256" key="10">
    <source>
        <dbReference type="SAM" id="MobiDB-lite"/>
    </source>
</evidence>
<dbReference type="InterPro" id="IPR045174">
    <property type="entry name" value="Dof"/>
</dbReference>
<evidence type="ECO:0000256" key="6">
    <source>
        <dbReference type="ARBA" id="ARBA00023163"/>
    </source>
</evidence>
<dbReference type="GO" id="GO:0003700">
    <property type="term" value="F:DNA-binding transcription factor activity"/>
    <property type="evidence" value="ECO:0007669"/>
    <property type="project" value="UniProtKB-UniRule"/>
</dbReference>
<evidence type="ECO:0000256" key="5">
    <source>
        <dbReference type="ARBA" id="ARBA00023125"/>
    </source>
</evidence>
<evidence type="ECO:0000256" key="1">
    <source>
        <dbReference type="ARBA" id="ARBA00022723"/>
    </source>
</evidence>
<dbReference type="PANTHER" id="PTHR31992">
    <property type="entry name" value="DOF ZINC FINGER PROTEIN DOF1.4-RELATED"/>
    <property type="match status" value="1"/>
</dbReference>
<feature type="compositionally biased region" description="Low complexity" evidence="10">
    <location>
        <begin position="104"/>
        <end position="115"/>
    </location>
</feature>
<keyword evidence="4 9" id="KW-0805">Transcription regulation</keyword>
<dbReference type="PROSITE" id="PS50884">
    <property type="entry name" value="ZF_DOF_2"/>
    <property type="match status" value="1"/>
</dbReference>
<dbReference type="GO" id="GO:0003677">
    <property type="term" value="F:DNA binding"/>
    <property type="evidence" value="ECO:0007669"/>
    <property type="project" value="UniProtKB-UniRule"/>
</dbReference>
<keyword evidence="1 9" id="KW-0479">Metal-binding</keyword>
<accession>A0A8K0IFY2</accession>
<reference evidence="12" key="2">
    <citation type="submission" date="2019-07" db="EMBL/GenBank/DDBJ databases">
        <authorList>
            <person name="Yang Y."/>
            <person name="Bocs S."/>
            <person name="Baudouin L."/>
        </authorList>
    </citation>
    <scope>NUCLEOTIDE SEQUENCE</scope>
    <source>
        <tissue evidence="12">Spear leaf of Hainan Tall coconut</tissue>
    </source>
</reference>
<dbReference type="PROSITE" id="PS01361">
    <property type="entry name" value="ZF_DOF_1"/>
    <property type="match status" value="1"/>
</dbReference>
<keyword evidence="2 8" id="KW-0863">Zinc-finger</keyword>
<evidence type="ECO:0000313" key="13">
    <source>
        <dbReference type="Proteomes" id="UP000797356"/>
    </source>
</evidence>
<sequence>MGLSSDQASATGLDWSQDILRNGGMEMPKLVNHARNNQQQQRQHWPPLVCPRCESNNTKFCYYNNYSKSQPRHFCKTCRRHWTEGGTLRNVPVGGGRKNKRQKTTPTTSTSGESSAADNDTKAGIINSGSVMPPQAPQRQQKQSLLPFARDHCSSIFPEVLRQVLLRPPAMPLQAEYSVAGSFMGTLPPADPPLPAPSQFTTTMPRTINSYSSIVNPFSISSTSSSSYYYPYLSISEGQSTGINISMGSSWQVAPPPPSVSDPSSAYWSGWEDDISGYVAAELKHPNSDKTEQP</sequence>
<keyword evidence="7 8" id="KW-0539">Nucleus</keyword>
<dbReference type="AlphaFoldDB" id="A0A8K0IFY2"/>
<keyword evidence="6 9" id="KW-0804">Transcription</keyword>
<feature type="domain" description="Dof-type" evidence="11">
    <location>
        <begin position="48"/>
        <end position="102"/>
    </location>
</feature>
<evidence type="ECO:0000256" key="7">
    <source>
        <dbReference type="ARBA" id="ARBA00023242"/>
    </source>
</evidence>
<comment type="caution">
    <text evidence="12">The sequence shown here is derived from an EMBL/GenBank/DDBJ whole genome shotgun (WGS) entry which is preliminary data.</text>
</comment>
<dbReference type="OrthoDB" id="1927254at2759"/>
<dbReference type="Pfam" id="PF02701">
    <property type="entry name" value="Zn_ribbon_Dof"/>
    <property type="match status" value="1"/>
</dbReference>
<comment type="function">
    <text evidence="9">Transcription factor that binds specifically to a 5'-AA[AG]G-3' consensus core sequence.</text>
</comment>
<reference evidence="12" key="1">
    <citation type="journal article" date="2017" name="Gigascience">
        <title>The genome draft of coconut (Cocos nucifera).</title>
        <authorList>
            <person name="Xiao Y."/>
            <person name="Xu P."/>
            <person name="Fan H."/>
            <person name="Baudouin L."/>
            <person name="Xia W."/>
            <person name="Bocs S."/>
            <person name="Xu J."/>
            <person name="Li Q."/>
            <person name="Guo A."/>
            <person name="Zhou L."/>
            <person name="Li J."/>
            <person name="Wu Y."/>
            <person name="Ma Z."/>
            <person name="Armero A."/>
            <person name="Issali A.E."/>
            <person name="Liu N."/>
            <person name="Peng M."/>
            <person name="Yang Y."/>
        </authorList>
    </citation>
    <scope>NUCLEOTIDE SEQUENCE</scope>
    <source>
        <tissue evidence="12">Spear leaf of Hainan Tall coconut</tissue>
    </source>
</reference>
<comment type="subcellular location">
    <subcellularLocation>
        <location evidence="8 9">Nucleus</location>
    </subcellularLocation>
</comment>
<evidence type="ECO:0000256" key="4">
    <source>
        <dbReference type="ARBA" id="ARBA00023015"/>
    </source>
</evidence>
<name>A0A8K0IFY2_COCNU</name>
<evidence type="ECO:0000256" key="8">
    <source>
        <dbReference type="PROSITE-ProRule" id="PRU00071"/>
    </source>
</evidence>
<evidence type="ECO:0000256" key="2">
    <source>
        <dbReference type="ARBA" id="ARBA00022771"/>
    </source>
</evidence>
<gene>
    <name evidence="12" type="ORF">COCNU_07G012670</name>
</gene>
<evidence type="ECO:0000259" key="11">
    <source>
        <dbReference type="PROSITE" id="PS50884"/>
    </source>
</evidence>
<dbReference type="InterPro" id="IPR003851">
    <property type="entry name" value="Znf_Dof"/>
</dbReference>
<dbReference type="Proteomes" id="UP000797356">
    <property type="component" value="Chromosome 7"/>
</dbReference>
<evidence type="ECO:0000313" key="12">
    <source>
        <dbReference type="EMBL" id="KAG1355155.1"/>
    </source>
</evidence>
<keyword evidence="3 9" id="KW-0862">Zinc</keyword>